<dbReference type="Pfam" id="PF00578">
    <property type="entry name" value="AhpC-TSA"/>
    <property type="match status" value="1"/>
</dbReference>
<sequence>MGLCHMLKFDTFSGNIIFKSKSYMKHYLIVLLLCLPALMNAQSNKTTQAPAAAAKDQPPYLQFPTPPAFQYTLPDGKVITKKDLKKNVKTLVFVFSVDCDHCKHLTEEMLKNIDKFKKAQILMVTPFKRELMKEYYDHYNIKNYPNITMGSEPTRQIMYFYNLHYFPGLFIYDRKGQFVKGFEGTAKIEDLVELLK</sequence>
<feature type="domain" description="Thioredoxin" evidence="1">
    <location>
        <begin position="59"/>
        <end position="196"/>
    </location>
</feature>
<dbReference type="InterPro" id="IPR000866">
    <property type="entry name" value="AhpC/TSA"/>
</dbReference>
<evidence type="ECO:0000313" key="2">
    <source>
        <dbReference type="EMBL" id="RFM36137.1"/>
    </source>
</evidence>
<organism evidence="2 3">
    <name type="scientific">Chitinophaga silvisoli</name>
    <dbReference type="NCBI Taxonomy" id="2291814"/>
    <lineage>
        <taxon>Bacteria</taxon>
        <taxon>Pseudomonadati</taxon>
        <taxon>Bacteroidota</taxon>
        <taxon>Chitinophagia</taxon>
        <taxon>Chitinophagales</taxon>
        <taxon>Chitinophagaceae</taxon>
        <taxon>Chitinophaga</taxon>
    </lineage>
</organism>
<accession>A0A3E1P7L4</accession>
<evidence type="ECO:0000259" key="1">
    <source>
        <dbReference type="PROSITE" id="PS51352"/>
    </source>
</evidence>
<reference evidence="2 3" key="1">
    <citation type="submission" date="2018-08" db="EMBL/GenBank/DDBJ databases">
        <title>Chitinophaga sp. K20C18050901, a novel bacterium isolated from forest soil.</title>
        <authorList>
            <person name="Wang C."/>
        </authorList>
    </citation>
    <scope>NUCLEOTIDE SEQUENCE [LARGE SCALE GENOMIC DNA]</scope>
    <source>
        <strain evidence="2 3">K20C18050901</strain>
    </source>
</reference>
<dbReference type="AlphaFoldDB" id="A0A3E1P7L4"/>
<protein>
    <recommendedName>
        <fullName evidence="1">Thioredoxin domain-containing protein</fullName>
    </recommendedName>
</protein>
<dbReference type="SUPFAM" id="SSF52833">
    <property type="entry name" value="Thioredoxin-like"/>
    <property type="match status" value="1"/>
</dbReference>
<dbReference type="InterPro" id="IPR013766">
    <property type="entry name" value="Thioredoxin_domain"/>
</dbReference>
<dbReference type="PROSITE" id="PS51352">
    <property type="entry name" value="THIOREDOXIN_2"/>
    <property type="match status" value="1"/>
</dbReference>
<proteinExistence type="predicted"/>
<dbReference type="InterPro" id="IPR036249">
    <property type="entry name" value="Thioredoxin-like_sf"/>
</dbReference>
<name>A0A3E1P7L4_9BACT</name>
<evidence type="ECO:0000313" key="3">
    <source>
        <dbReference type="Proteomes" id="UP000261174"/>
    </source>
</evidence>
<comment type="caution">
    <text evidence="2">The sequence shown here is derived from an EMBL/GenBank/DDBJ whole genome shotgun (WGS) entry which is preliminary data.</text>
</comment>
<dbReference type="EMBL" id="QTJV01000001">
    <property type="protein sequence ID" value="RFM36137.1"/>
    <property type="molecule type" value="Genomic_DNA"/>
</dbReference>
<dbReference type="GO" id="GO:0016209">
    <property type="term" value="F:antioxidant activity"/>
    <property type="evidence" value="ECO:0007669"/>
    <property type="project" value="InterPro"/>
</dbReference>
<dbReference type="GO" id="GO:0016491">
    <property type="term" value="F:oxidoreductase activity"/>
    <property type="evidence" value="ECO:0007669"/>
    <property type="project" value="InterPro"/>
</dbReference>
<keyword evidence="3" id="KW-1185">Reference proteome</keyword>
<dbReference type="Gene3D" id="3.40.30.10">
    <property type="entry name" value="Glutaredoxin"/>
    <property type="match status" value="1"/>
</dbReference>
<dbReference type="Proteomes" id="UP000261174">
    <property type="component" value="Unassembled WGS sequence"/>
</dbReference>
<gene>
    <name evidence="2" type="ORF">DXN04_01075</name>
</gene>